<feature type="transmembrane region" description="Helical" evidence="8">
    <location>
        <begin position="323"/>
        <end position="342"/>
    </location>
</feature>
<feature type="transmembrane region" description="Helical" evidence="8">
    <location>
        <begin position="165"/>
        <end position="187"/>
    </location>
</feature>
<dbReference type="PANTHER" id="PTHR48086:SF10">
    <property type="entry name" value="AGR155CP"/>
    <property type="match status" value="1"/>
</dbReference>
<keyword evidence="10" id="KW-1185">Reference proteome</keyword>
<keyword evidence="5 8" id="KW-1133">Transmembrane helix</keyword>
<dbReference type="EMBL" id="JADGIZ020000078">
    <property type="protein sequence ID" value="KAL2912045.1"/>
    <property type="molecule type" value="Genomic_DNA"/>
</dbReference>
<keyword evidence="4 8" id="KW-0812">Transmembrane</keyword>
<evidence type="ECO:0000256" key="7">
    <source>
        <dbReference type="RuleBase" id="RU362091"/>
    </source>
</evidence>
<feature type="transmembrane region" description="Helical" evidence="8">
    <location>
        <begin position="134"/>
        <end position="153"/>
    </location>
</feature>
<dbReference type="PANTHER" id="PTHR48086">
    <property type="entry name" value="SODIUM/PROLINE SYMPORTER-RELATED"/>
    <property type="match status" value="1"/>
</dbReference>
<dbReference type="Pfam" id="PF00474">
    <property type="entry name" value="SSF"/>
    <property type="match status" value="1"/>
</dbReference>
<comment type="subcellular location">
    <subcellularLocation>
        <location evidence="1">Membrane</location>
        <topology evidence="1">Multi-pass membrane protein</topology>
    </subcellularLocation>
</comment>
<organism evidence="9 10">
    <name type="scientific">Polyrhizophydium stewartii</name>
    <dbReference type="NCBI Taxonomy" id="2732419"/>
    <lineage>
        <taxon>Eukaryota</taxon>
        <taxon>Fungi</taxon>
        <taxon>Fungi incertae sedis</taxon>
        <taxon>Chytridiomycota</taxon>
        <taxon>Chytridiomycota incertae sedis</taxon>
        <taxon>Chytridiomycetes</taxon>
        <taxon>Rhizophydiales</taxon>
        <taxon>Rhizophydiales incertae sedis</taxon>
        <taxon>Polyrhizophydium</taxon>
    </lineage>
</organism>
<evidence type="ECO:0008006" key="11">
    <source>
        <dbReference type="Google" id="ProtNLM"/>
    </source>
</evidence>
<dbReference type="InterPro" id="IPR038377">
    <property type="entry name" value="Na/Glc_symporter_sf"/>
</dbReference>
<feature type="transmembrane region" description="Helical" evidence="8">
    <location>
        <begin position="420"/>
        <end position="443"/>
    </location>
</feature>
<keyword evidence="6 8" id="KW-0472">Membrane</keyword>
<dbReference type="InterPro" id="IPR001734">
    <property type="entry name" value="Na/solute_symporter"/>
</dbReference>
<evidence type="ECO:0000256" key="6">
    <source>
        <dbReference type="ARBA" id="ARBA00023136"/>
    </source>
</evidence>
<dbReference type="Gene3D" id="1.20.1730.10">
    <property type="entry name" value="Sodium/glucose cotransporter"/>
    <property type="match status" value="1"/>
</dbReference>
<feature type="transmembrane region" description="Helical" evidence="8">
    <location>
        <begin position="237"/>
        <end position="259"/>
    </location>
</feature>
<evidence type="ECO:0000313" key="9">
    <source>
        <dbReference type="EMBL" id="KAL2912045.1"/>
    </source>
</evidence>
<comment type="caution">
    <text evidence="9">The sequence shown here is derived from an EMBL/GenBank/DDBJ whole genome shotgun (WGS) entry which is preliminary data.</text>
</comment>
<feature type="transmembrane region" description="Helical" evidence="8">
    <location>
        <begin position="463"/>
        <end position="486"/>
    </location>
</feature>
<proteinExistence type="inferred from homology"/>
<dbReference type="PROSITE" id="PS50283">
    <property type="entry name" value="NA_SOLUT_SYMP_3"/>
    <property type="match status" value="1"/>
</dbReference>
<evidence type="ECO:0000313" key="10">
    <source>
        <dbReference type="Proteomes" id="UP001527925"/>
    </source>
</evidence>
<evidence type="ECO:0000256" key="8">
    <source>
        <dbReference type="SAM" id="Phobius"/>
    </source>
</evidence>
<comment type="similarity">
    <text evidence="2 7">Belongs to the sodium:solute symporter (SSF) (TC 2.A.21) family.</text>
</comment>
<feature type="transmembrane region" description="Helical" evidence="8">
    <location>
        <begin position="271"/>
        <end position="298"/>
    </location>
</feature>
<feature type="transmembrane region" description="Helical" evidence="8">
    <location>
        <begin position="391"/>
        <end position="413"/>
    </location>
</feature>
<evidence type="ECO:0000256" key="2">
    <source>
        <dbReference type="ARBA" id="ARBA00006434"/>
    </source>
</evidence>
<dbReference type="Proteomes" id="UP001527925">
    <property type="component" value="Unassembled WGS sequence"/>
</dbReference>
<name>A0ABR4MXP0_9FUNG</name>
<evidence type="ECO:0000256" key="3">
    <source>
        <dbReference type="ARBA" id="ARBA00022448"/>
    </source>
</evidence>
<reference evidence="9 10" key="1">
    <citation type="submission" date="2023-09" db="EMBL/GenBank/DDBJ databases">
        <title>Pangenome analysis of Batrachochytrium dendrobatidis and related Chytrids.</title>
        <authorList>
            <person name="Yacoub M.N."/>
            <person name="Stajich J.E."/>
            <person name="James T.Y."/>
        </authorList>
    </citation>
    <scope>NUCLEOTIDE SEQUENCE [LARGE SCALE GENOMIC DNA]</scope>
    <source>
        <strain evidence="9 10">JEL0888</strain>
    </source>
</reference>
<feature type="transmembrane region" description="Helical" evidence="8">
    <location>
        <begin position="56"/>
        <end position="74"/>
    </location>
</feature>
<accession>A0ABR4MXP0</accession>
<dbReference type="InterPro" id="IPR050277">
    <property type="entry name" value="Sodium:Solute_Symporter"/>
</dbReference>
<keyword evidence="3" id="KW-0813">Transport</keyword>
<protein>
    <recommendedName>
        <fullName evidence="11">Sodium:solute symporter</fullName>
    </recommendedName>
</protein>
<feature type="transmembrane region" description="Helical" evidence="8">
    <location>
        <begin position="12"/>
        <end position="35"/>
    </location>
</feature>
<feature type="transmembrane region" description="Helical" evidence="8">
    <location>
        <begin position="354"/>
        <end position="379"/>
    </location>
</feature>
<gene>
    <name evidence="9" type="ORF">HK105_208474</name>
</gene>
<evidence type="ECO:0000256" key="5">
    <source>
        <dbReference type="ARBA" id="ARBA00022989"/>
    </source>
</evidence>
<sequence>MALLEGSAATAGIALSVVAVVVFGLAAVAYSLYFTSRTKHHIDTEFFVTARGTMPVARIAWSFFAASMGAWVLYGPAQYVADPSFGVGYLGLISYSFFTGAPLVMIAFMGSYIRKNVPQATSIASFGRWRFGTVVELFIMLLVLFNLGVALAAEYTAIGGIFGDFFGVASWVPIVAVGLMTMAYTATGGLYVSIITDQWQAIISLLLLFTSVIYIGVSFKGVTLPPLPDYLGATTAGWQSFVTLGISLCAATFFSEAMWQRVWASQDSRSLQIGALIGGSLATLAVAVFSFGALLAYWSGRADANSLSNFAFFYAFKSSDGTVSPAVTIIVLLFAVIMNESAVDSFQNAITDTLVSAASIVGLSVPLWAARLIVVAVNVPVMIVGTRGLNIIQLFLVGNMLTSCTFLSLAAGLIPALNNIISPISVILGCLFSFFSVMVYGAIQTGSVGTGLYTYFYSVYDIYAFIIAPVSGIVGLALFAGIELAVRKIAGWPMPSLPDPPVIEQATAKIEEIKRDMVASA</sequence>
<evidence type="ECO:0000256" key="1">
    <source>
        <dbReference type="ARBA" id="ARBA00004141"/>
    </source>
</evidence>
<feature type="transmembrane region" description="Helical" evidence="8">
    <location>
        <begin position="86"/>
        <end position="113"/>
    </location>
</feature>
<evidence type="ECO:0000256" key="4">
    <source>
        <dbReference type="ARBA" id="ARBA00022692"/>
    </source>
</evidence>
<feature type="transmembrane region" description="Helical" evidence="8">
    <location>
        <begin position="199"/>
        <end position="217"/>
    </location>
</feature>